<comment type="caution">
    <text evidence="2">The sequence shown here is derived from an EMBL/GenBank/DDBJ whole genome shotgun (WGS) entry which is preliminary data.</text>
</comment>
<feature type="region of interest" description="Disordered" evidence="1">
    <location>
        <begin position="1"/>
        <end position="66"/>
    </location>
</feature>
<keyword evidence="3" id="KW-1185">Reference proteome</keyword>
<evidence type="ECO:0000256" key="1">
    <source>
        <dbReference type="SAM" id="MobiDB-lite"/>
    </source>
</evidence>
<name>A0A5B7H3X3_PORTR</name>
<feature type="compositionally biased region" description="Pro residues" evidence="1">
    <location>
        <begin position="49"/>
        <end position="66"/>
    </location>
</feature>
<proteinExistence type="predicted"/>
<evidence type="ECO:0000313" key="2">
    <source>
        <dbReference type="EMBL" id="MPC63534.1"/>
    </source>
</evidence>
<feature type="compositionally biased region" description="Gly residues" evidence="1">
    <location>
        <begin position="11"/>
        <end position="20"/>
    </location>
</feature>
<reference evidence="2 3" key="1">
    <citation type="submission" date="2019-05" db="EMBL/GenBank/DDBJ databases">
        <title>Another draft genome of Portunus trituberculatus and its Hox gene families provides insights of decapod evolution.</title>
        <authorList>
            <person name="Jeong J.-H."/>
            <person name="Song I."/>
            <person name="Kim S."/>
            <person name="Choi T."/>
            <person name="Kim D."/>
            <person name="Ryu S."/>
            <person name="Kim W."/>
        </authorList>
    </citation>
    <scope>NUCLEOTIDE SEQUENCE [LARGE SCALE GENOMIC DNA]</scope>
    <source>
        <tissue evidence="2">Muscle</tissue>
    </source>
</reference>
<accession>A0A5B7H3X3</accession>
<dbReference type="Proteomes" id="UP000324222">
    <property type="component" value="Unassembled WGS sequence"/>
</dbReference>
<organism evidence="2 3">
    <name type="scientific">Portunus trituberculatus</name>
    <name type="common">Swimming crab</name>
    <name type="synonym">Neptunus trituberculatus</name>
    <dbReference type="NCBI Taxonomy" id="210409"/>
    <lineage>
        <taxon>Eukaryota</taxon>
        <taxon>Metazoa</taxon>
        <taxon>Ecdysozoa</taxon>
        <taxon>Arthropoda</taxon>
        <taxon>Crustacea</taxon>
        <taxon>Multicrustacea</taxon>
        <taxon>Malacostraca</taxon>
        <taxon>Eumalacostraca</taxon>
        <taxon>Eucarida</taxon>
        <taxon>Decapoda</taxon>
        <taxon>Pleocyemata</taxon>
        <taxon>Brachyura</taxon>
        <taxon>Eubrachyura</taxon>
        <taxon>Portunoidea</taxon>
        <taxon>Portunidae</taxon>
        <taxon>Portuninae</taxon>
        <taxon>Portunus</taxon>
    </lineage>
</organism>
<dbReference type="EMBL" id="VSRR010020932">
    <property type="protein sequence ID" value="MPC63534.1"/>
    <property type="molecule type" value="Genomic_DNA"/>
</dbReference>
<gene>
    <name evidence="2" type="ORF">E2C01_057632</name>
</gene>
<protein>
    <submittedName>
        <fullName evidence="2">Uncharacterized protein</fullName>
    </submittedName>
</protein>
<feature type="compositionally biased region" description="Basic and acidic residues" evidence="1">
    <location>
        <begin position="21"/>
        <end position="33"/>
    </location>
</feature>
<dbReference type="AlphaFoldDB" id="A0A5B7H3X3"/>
<sequence length="66" mass="6865">MAVRIDDSGSSGSGSGGGGEARQRSEGEGDLPRLCRFKISTKDTRALPSPLPLPLPFIAPLHPPLP</sequence>
<evidence type="ECO:0000313" key="3">
    <source>
        <dbReference type="Proteomes" id="UP000324222"/>
    </source>
</evidence>